<reference evidence="2 3" key="1">
    <citation type="submission" date="2016-08" db="EMBL/GenBank/DDBJ databases">
        <title>Genomes of anaerobic fungi encode conserved fungal cellulosomes for biomass hydrolysis.</title>
        <authorList>
            <consortium name="DOE Joint Genome Institute"/>
            <person name="Haitjema C.H."/>
            <person name="Gilmore S.P."/>
            <person name="Henske J.K."/>
            <person name="Solomon K.V."/>
            <person name="De Groot R."/>
            <person name="Kuo A."/>
            <person name="Mondo S.J."/>
            <person name="Salamov A.A."/>
            <person name="Labutti K."/>
            <person name="Zhao Z."/>
            <person name="Chiniquy J."/>
            <person name="Barry K."/>
            <person name="Brewer H.M."/>
            <person name="Purvine S.O."/>
            <person name="Wright A.T."/>
            <person name="Boxma B."/>
            <person name="Van Alen T."/>
            <person name="Hackstein J.H."/>
            <person name="Baker S.E."/>
            <person name="Grigoriev I.V."/>
            <person name="O'Malley M.A."/>
        </authorList>
    </citation>
    <scope>NUCLEOTIDE SEQUENCE [LARGE SCALE GENOMIC DNA]</scope>
    <source>
        <strain evidence="3">finn</strain>
    </source>
</reference>
<dbReference type="SMART" id="SM00454">
    <property type="entry name" value="SAM"/>
    <property type="match status" value="1"/>
</dbReference>
<comment type="caution">
    <text evidence="2">The sequence shown here is derived from an EMBL/GenBank/DDBJ whole genome shotgun (WGS) entry which is preliminary data.</text>
</comment>
<dbReference type="SUPFAM" id="SSF47769">
    <property type="entry name" value="SAM/Pointed domain"/>
    <property type="match status" value="1"/>
</dbReference>
<dbReference type="Gene3D" id="1.10.150.50">
    <property type="entry name" value="Transcription Factor, Ets-1"/>
    <property type="match status" value="1"/>
</dbReference>
<protein>
    <recommendedName>
        <fullName evidence="1">SAM domain-containing protein</fullName>
    </recommendedName>
</protein>
<keyword evidence="3" id="KW-1185">Reference proteome</keyword>
<evidence type="ECO:0000259" key="1">
    <source>
        <dbReference type="PROSITE" id="PS50105"/>
    </source>
</evidence>
<feature type="domain" description="SAM" evidence="1">
    <location>
        <begin position="15"/>
        <end position="79"/>
    </location>
</feature>
<organism evidence="2 3">
    <name type="scientific">Piromyces finnis</name>
    <dbReference type="NCBI Taxonomy" id="1754191"/>
    <lineage>
        <taxon>Eukaryota</taxon>
        <taxon>Fungi</taxon>
        <taxon>Fungi incertae sedis</taxon>
        <taxon>Chytridiomycota</taxon>
        <taxon>Chytridiomycota incertae sedis</taxon>
        <taxon>Neocallimastigomycetes</taxon>
        <taxon>Neocallimastigales</taxon>
        <taxon>Neocallimastigaceae</taxon>
        <taxon>Piromyces</taxon>
    </lineage>
</organism>
<evidence type="ECO:0000313" key="2">
    <source>
        <dbReference type="EMBL" id="ORX52126.1"/>
    </source>
</evidence>
<dbReference type="AlphaFoldDB" id="A0A1Y1VBJ4"/>
<sequence>MSSNNNNEIKSIEDWTVEDVGNWLINAGYGKYKELFFENDIDGQVLVELNEFHLKTELNIKSLGERIKLYKLIKGLKSNNINNQNIKSENPKDFKSEIQNEIHNSKIINNNSENNNVNNIPTNINESYIKNKFKANSNNKTNSNNLINSINIKQDKKNSSLLEYRIKPLKFSKKVYQKLFLPKNGIKNSYLLPEHYSLNEIPSFYYYSKIKLNKSMYSRFIQKMIFRMLRNRVTYINNQKSDHPSYVWKPFGNKFEVYYLFEKSDNEWKGIS</sequence>
<dbReference type="EMBL" id="MCFH01000016">
    <property type="protein sequence ID" value="ORX52126.1"/>
    <property type="molecule type" value="Genomic_DNA"/>
</dbReference>
<evidence type="ECO:0000313" key="3">
    <source>
        <dbReference type="Proteomes" id="UP000193719"/>
    </source>
</evidence>
<dbReference type="InterPro" id="IPR013761">
    <property type="entry name" value="SAM/pointed_sf"/>
</dbReference>
<reference evidence="2 3" key="2">
    <citation type="submission" date="2016-08" db="EMBL/GenBank/DDBJ databases">
        <title>Pervasive Adenine N6-methylation of Active Genes in Fungi.</title>
        <authorList>
            <consortium name="DOE Joint Genome Institute"/>
            <person name="Mondo S.J."/>
            <person name="Dannebaum R.O."/>
            <person name="Kuo R.C."/>
            <person name="Labutti K."/>
            <person name="Haridas S."/>
            <person name="Kuo A."/>
            <person name="Salamov A."/>
            <person name="Ahrendt S.R."/>
            <person name="Lipzen A."/>
            <person name="Sullivan W."/>
            <person name="Andreopoulos W.B."/>
            <person name="Clum A."/>
            <person name="Lindquist E."/>
            <person name="Daum C."/>
            <person name="Ramamoorthy G.K."/>
            <person name="Gryganskyi A."/>
            <person name="Culley D."/>
            <person name="Magnuson J.K."/>
            <person name="James T.Y."/>
            <person name="O'Malley M.A."/>
            <person name="Stajich J.E."/>
            <person name="Spatafora J.W."/>
            <person name="Visel A."/>
            <person name="Grigoriev I.V."/>
        </authorList>
    </citation>
    <scope>NUCLEOTIDE SEQUENCE [LARGE SCALE GENOMIC DNA]</scope>
    <source>
        <strain evidence="3">finn</strain>
    </source>
</reference>
<dbReference type="InterPro" id="IPR001660">
    <property type="entry name" value="SAM"/>
</dbReference>
<dbReference type="PROSITE" id="PS50105">
    <property type="entry name" value="SAM_DOMAIN"/>
    <property type="match status" value="1"/>
</dbReference>
<proteinExistence type="predicted"/>
<dbReference type="OrthoDB" id="2139176at2759"/>
<dbReference type="Proteomes" id="UP000193719">
    <property type="component" value="Unassembled WGS sequence"/>
</dbReference>
<accession>A0A1Y1VBJ4</accession>
<dbReference type="Pfam" id="PF07647">
    <property type="entry name" value="SAM_2"/>
    <property type="match status" value="1"/>
</dbReference>
<name>A0A1Y1VBJ4_9FUNG</name>
<gene>
    <name evidence="2" type="ORF">BCR36DRAFT_396929</name>
</gene>